<keyword evidence="3" id="KW-1185">Reference proteome</keyword>
<reference evidence="2" key="1">
    <citation type="submission" date="2022-06" db="EMBL/GenBank/DDBJ databases">
        <authorList>
            <person name="Ping M."/>
        </authorList>
    </citation>
    <scope>NUCLEOTIDE SEQUENCE</scope>
    <source>
        <strain evidence="2">JCM11759T</strain>
    </source>
</reference>
<proteinExistence type="predicted"/>
<accession>A0ABY5DGY8</accession>
<dbReference type="InterPro" id="IPR036514">
    <property type="entry name" value="SGNH_hydro_sf"/>
</dbReference>
<name>A0ABY5DGY8_9ACTN</name>
<sequence>MYPSPVGAEDDTPQAVDDGCHAGFAKRDPSDPCVYGPEGADTTVALTGDSHGTQWFPALYGLAGERGWRIAVFNKSACAFTATDVGRDGATYQECSDWNQAVVDELHALDPDLLVTSSSAAGTPDGLEPGPEARDTMAAGMVELWERAAEADTPVLVIRDTPRTTTDVLDCLAANTHDLAACDQPVSSALRLDDPQELAVREVAKAELVDLNDLICAEDTCPAVVGDVVVYRDTHHLTETYARLLADDLGDRMDEALART</sequence>
<dbReference type="SUPFAM" id="SSF52266">
    <property type="entry name" value="SGNH hydrolase"/>
    <property type="match status" value="1"/>
</dbReference>
<dbReference type="EMBL" id="CP099837">
    <property type="protein sequence ID" value="USY23220.1"/>
    <property type="molecule type" value="Genomic_DNA"/>
</dbReference>
<evidence type="ECO:0000313" key="2">
    <source>
        <dbReference type="EMBL" id="USY23220.1"/>
    </source>
</evidence>
<dbReference type="Proteomes" id="UP001055940">
    <property type="component" value="Chromosome"/>
</dbReference>
<feature type="domain" description="SGNH" evidence="1">
    <location>
        <begin position="20"/>
        <end position="248"/>
    </location>
</feature>
<organism evidence="2 3">
    <name type="scientific">Nocardiopsis exhalans</name>
    <dbReference type="NCBI Taxonomy" id="163604"/>
    <lineage>
        <taxon>Bacteria</taxon>
        <taxon>Bacillati</taxon>
        <taxon>Actinomycetota</taxon>
        <taxon>Actinomycetes</taxon>
        <taxon>Streptosporangiales</taxon>
        <taxon>Nocardiopsidaceae</taxon>
        <taxon>Nocardiopsis</taxon>
    </lineage>
</organism>
<dbReference type="InterPro" id="IPR043968">
    <property type="entry name" value="SGNH"/>
</dbReference>
<protein>
    <recommendedName>
        <fullName evidence="1">SGNH domain-containing protein</fullName>
    </recommendedName>
</protein>
<evidence type="ECO:0000259" key="1">
    <source>
        <dbReference type="Pfam" id="PF19040"/>
    </source>
</evidence>
<dbReference type="Pfam" id="PF19040">
    <property type="entry name" value="SGNH"/>
    <property type="match status" value="1"/>
</dbReference>
<dbReference type="Gene3D" id="3.40.50.1110">
    <property type="entry name" value="SGNH hydrolase"/>
    <property type="match status" value="1"/>
</dbReference>
<gene>
    <name evidence="2" type="ORF">NE857_09760</name>
</gene>
<evidence type="ECO:0000313" key="3">
    <source>
        <dbReference type="Proteomes" id="UP001055940"/>
    </source>
</evidence>